<name>A0A6J4VQF4_9BACT</name>
<dbReference type="AlphaFoldDB" id="A0A6J4VQF4"/>
<feature type="region of interest" description="Disordered" evidence="1">
    <location>
        <begin position="1"/>
        <end position="73"/>
    </location>
</feature>
<proteinExistence type="predicted"/>
<feature type="compositionally biased region" description="Basic and acidic residues" evidence="1">
    <location>
        <begin position="31"/>
        <end position="41"/>
    </location>
</feature>
<feature type="non-terminal residue" evidence="2">
    <location>
        <position position="1"/>
    </location>
</feature>
<protein>
    <submittedName>
        <fullName evidence="2">Inositol transport system permease protein</fullName>
    </submittedName>
</protein>
<gene>
    <name evidence="2" type="ORF">AVDCRST_MAG87-3925</name>
</gene>
<dbReference type="EMBL" id="CADCWJ010000863">
    <property type="protein sequence ID" value="CAA9585707.1"/>
    <property type="molecule type" value="Genomic_DNA"/>
</dbReference>
<feature type="non-terminal residue" evidence="2">
    <location>
        <position position="295"/>
    </location>
</feature>
<sequence length="295" mass="31106">ERPDRTLTYRLGRQQREPGRAALPAAAMDPGPRRALRDGRPVRGLGAGADLSDHHHRLQPARGRPRVPQASHPSRVLRRVDELFRQLGGGSGVALEQRARRRDHARALDLDRGTGRLRAGAVRVPGARPVPADDPFDAGVPDRDSLDPAGGDVHQLGYLRQYLGGRLHAYRAGDAVHDPDHEQHFHQCAPRSRRGGPDARLHAAPGVPAGGDAAGVARTCGGLDLHLCALLERGLRSGDPDPSGAYPSGPGALGADAIATALPVRRGLVPDGTVAGFHLRDPALSARALGSGVAM</sequence>
<evidence type="ECO:0000313" key="2">
    <source>
        <dbReference type="EMBL" id="CAA9585707.1"/>
    </source>
</evidence>
<feature type="compositionally biased region" description="Basic residues" evidence="1">
    <location>
        <begin position="54"/>
        <end position="65"/>
    </location>
</feature>
<accession>A0A6J4VQF4</accession>
<reference evidence="2" key="1">
    <citation type="submission" date="2020-02" db="EMBL/GenBank/DDBJ databases">
        <authorList>
            <person name="Meier V. D."/>
        </authorList>
    </citation>
    <scope>NUCLEOTIDE SEQUENCE</scope>
    <source>
        <strain evidence="2">AVDCRST_MAG87</strain>
    </source>
</reference>
<organism evidence="2">
    <name type="scientific">uncultured Thermomicrobiales bacterium</name>
    <dbReference type="NCBI Taxonomy" id="1645740"/>
    <lineage>
        <taxon>Bacteria</taxon>
        <taxon>Pseudomonadati</taxon>
        <taxon>Thermomicrobiota</taxon>
        <taxon>Thermomicrobia</taxon>
        <taxon>Thermomicrobiales</taxon>
        <taxon>environmental samples</taxon>
    </lineage>
</organism>
<evidence type="ECO:0000256" key="1">
    <source>
        <dbReference type="SAM" id="MobiDB-lite"/>
    </source>
</evidence>